<dbReference type="InterPro" id="IPR036901">
    <property type="entry name" value="Asp/Orn_carbamoylTrfase_sf"/>
</dbReference>
<evidence type="ECO:0000256" key="4">
    <source>
        <dbReference type="ARBA" id="ARBA00022975"/>
    </source>
</evidence>
<comment type="caution">
    <text evidence="10">The sequence shown here is derived from an EMBL/GenBank/DDBJ whole genome shotgun (WGS) entry which is preliminary data.</text>
</comment>
<dbReference type="Pfam" id="PF00185">
    <property type="entry name" value="OTCace"/>
    <property type="match status" value="1"/>
</dbReference>
<feature type="binding site" evidence="7">
    <location>
        <position position="174"/>
    </location>
    <ligand>
        <name>L-aspartate</name>
        <dbReference type="ChEBI" id="CHEBI:29991"/>
    </ligand>
</feature>
<evidence type="ECO:0000256" key="6">
    <source>
        <dbReference type="ARBA" id="ARBA00048859"/>
    </source>
</evidence>
<comment type="similarity">
    <text evidence="2 7">Belongs to the aspartate/ornithine carbamoyltransferase superfamily. ATCase family.</text>
</comment>
<dbReference type="PRINTS" id="PR00100">
    <property type="entry name" value="AOTCASE"/>
</dbReference>
<evidence type="ECO:0000256" key="1">
    <source>
        <dbReference type="ARBA" id="ARBA00004852"/>
    </source>
</evidence>
<feature type="binding site" evidence="7">
    <location>
        <position position="226"/>
    </location>
    <ligand>
        <name>L-aspartate</name>
        <dbReference type="ChEBI" id="CHEBI:29991"/>
    </ligand>
</feature>
<keyword evidence="4 7" id="KW-0665">Pyrimidine biosynthesis</keyword>
<dbReference type="InterPro" id="IPR006130">
    <property type="entry name" value="Asp/Orn_carbamoylTrfase"/>
</dbReference>
<comment type="function">
    <text evidence="5 7">Catalyzes the condensation of carbamoyl phosphate and aspartate to form carbamoyl aspartate and inorganic phosphate, the committed step in the de novo pyrimidine nucleotide biosynthesis pathway.</text>
</comment>
<dbReference type="PANTHER" id="PTHR45753">
    <property type="entry name" value="ORNITHINE CARBAMOYLTRANSFERASE, MITOCHONDRIAL"/>
    <property type="match status" value="1"/>
</dbReference>
<dbReference type="SUPFAM" id="SSF53671">
    <property type="entry name" value="Aspartate/ornithine carbamoyltransferase"/>
    <property type="match status" value="1"/>
</dbReference>
<protein>
    <recommendedName>
        <fullName evidence="7">Aspartate carbamoyltransferase</fullName>
        <ecNumber evidence="7">2.1.3.2</ecNumber>
    </recommendedName>
    <alternativeName>
        <fullName evidence="7">Aspartate transcarbamylase</fullName>
        <shortName evidence="7">ATCase</shortName>
    </alternativeName>
</protein>
<reference evidence="10 11" key="1">
    <citation type="submission" date="2023-10" db="EMBL/GenBank/DDBJ databases">
        <authorList>
            <person name="Botero Cardona J."/>
        </authorList>
    </citation>
    <scope>NUCLEOTIDE SEQUENCE [LARGE SCALE GENOMIC DNA]</scope>
    <source>
        <strain evidence="10 11">R-54839</strain>
    </source>
</reference>
<dbReference type="InterPro" id="IPR006132">
    <property type="entry name" value="Asp/Orn_carbamoyltranf_P-bd"/>
</dbReference>
<dbReference type="NCBIfam" id="TIGR00670">
    <property type="entry name" value="asp_carb_tr"/>
    <property type="match status" value="1"/>
</dbReference>
<feature type="binding site" evidence="7">
    <location>
        <position position="141"/>
    </location>
    <ligand>
        <name>carbamoyl phosphate</name>
        <dbReference type="ChEBI" id="CHEBI:58228"/>
    </ligand>
</feature>
<proteinExistence type="inferred from homology"/>
<evidence type="ECO:0000259" key="8">
    <source>
        <dbReference type="Pfam" id="PF00185"/>
    </source>
</evidence>
<feature type="domain" description="Aspartate/ornithine carbamoyltransferase Asp/Orn-binding" evidence="8">
    <location>
        <begin position="160"/>
        <end position="305"/>
    </location>
</feature>
<feature type="domain" description="Aspartate/ornithine carbamoyltransferase carbamoyl-P binding" evidence="9">
    <location>
        <begin position="14"/>
        <end position="153"/>
    </location>
</feature>
<comment type="subunit">
    <text evidence="7">Heterododecamer (2C3:3R2) of six catalytic PyrB chains organized as two trimers (C3), and six regulatory PyrI chains organized as three dimers (R2).</text>
</comment>
<dbReference type="EMBL" id="CAUZLR010000006">
    <property type="protein sequence ID" value="CAK1244042.1"/>
    <property type="molecule type" value="Genomic_DNA"/>
</dbReference>
<gene>
    <name evidence="7" type="primary">pyrB</name>
    <name evidence="10" type="ORF">R54839_PPFHFPJH_01030</name>
</gene>
<dbReference type="Gene3D" id="3.40.50.1370">
    <property type="entry name" value="Aspartate/ornithine carbamoyltransferase"/>
    <property type="match status" value="2"/>
</dbReference>
<feature type="binding site" evidence="7">
    <location>
        <position position="61"/>
    </location>
    <ligand>
        <name>carbamoyl phosphate</name>
        <dbReference type="ChEBI" id="CHEBI:58228"/>
    </ligand>
</feature>
<name>A0ABM9MW07_9LACO</name>
<dbReference type="NCBIfam" id="NF002032">
    <property type="entry name" value="PRK00856.1"/>
    <property type="match status" value="1"/>
</dbReference>
<comment type="catalytic activity">
    <reaction evidence="6 7">
        <text>carbamoyl phosphate + L-aspartate = N-carbamoyl-L-aspartate + phosphate + H(+)</text>
        <dbReference type="Rhea" id="RHEA:20013"/>
        <dbReference type="ChEBI" id="CHEBI:15378"/>
        <dbReference type="ChEBI" id="CHEBI:29991"/>
        <dbReference type="ChEBI" id="CHEBI:32814"/>
        <dbReference type="ChEBI" id="CHEBI:43474"/>
        <dbReference type="ChEBI" id="CHEBI:58228"/>
        <dbReference type="EC" id="2.1.3.2"/>
    </reaction>
</comment>
<sequence length="317" mass="35584">MSDETGAMLTEMENLVDLDTLSIRELNDLLDLALMYQKGKNGPTLKRDVRIANLFFENSTRTVTSFQMAEHRLGLSRFDIRVAGSSVQKGESLEDTIKTIQAIGMDIAVVRHPATGWYRELVADRNLHLSLVNAGDGAGVHPSQTLLDLMTIKKEFGHFDGLKVAIVGDLSHSRVAKSDAKIFRKLGMSVRFAGPEEWWSEELAPFGSFEKLDDLLADVDVCMCLRVQLERIGQAGRATFTANDYHQQYGLTKARAERLKKTAIIMHPAPVNRGIELDDELVESKQSRIFDQMANGVYARMAMLTRILEERDLLEKE</sequence>
<organism evidence="10 11">
    <name type="scientific">Fructobacillus fructosus</name>
    <dbReference type="NCBI Taxonomy" id="1631"/>
    <lineage>
        <taxon>Bacteria</taxon>
        <taxon>Bacillati</taxon>
        <taxon>Bacillota</taxon>
        <taxon>Bacilli</taxon>
        <taxon>Lactobacillales</taxon>
        <taxon>Lactobacillaceae</taxon>
        <taxon>Fructobacillus</taxon>
    </lineage>
</organism>
<feature type="binding site" evidence="7">
    <location>
        <position position="111"/>
    </location>
    <ligand>
        <name>carbamoyl phosphate</name>
        <dbReference type="ChEBI" id="CHEBI:58228"/>
    </ligand>
</feature>
<dbReference type="HAMAP" id="MF_00001">
    <property type="entry name" value="Asp_carb_tr"/>
    <property type="match status" value="1"/>
</dbReference>
<dbReference type="InterPro" id="IPR002082">
    <property type="entry name" value="Asp_carbamoyltransf"/>
</dbReference>
<keyword evidence="3 7" id="KW-0808">Transferase</keyword>
<feature type="binding site" evidence="7">
    <location>
        <position position="62"/>
    </location>
    <ligand>
        <name>carbamoyl phosphate</name>
        <dbReference type="ChEBI" id="CHEBI:58228"/>
    </ligand>
</feature>
<keyword evidence="11" id="KW-1185">Reference proteome</keyword>
<evidence type="ECO:0000256" key="7">
    <source>
        <dbReference type="HAMAP-Rule" id="MF_00001"/>
    </source>
</evidence>
<evidence type="ECO:0000256" key="2">
    <source>
        <dbReference type="ARBA" id="ARBA00008896"/>
    </source>
</evidence>
<dbReference type="GO" id="GO:0004070">
    <property type="term" value="F:aspartate carbamoyltransferase activity"/>
    <property type="evidence" value="ECO:0007669"/>
    <property type="project" value="UniProtKB-EC"/>
</dbReference>
<dbReference type="PRINTS" id="PR00101">
    <property type="entry name" value="ATCASE"/>
</dbReference>
<dbReference type="InterPro" id="IPR006131">
    <property type="entry name" value="Asp_carbamoyltransf_Asp/Orn-bd"/>
</dbReference>
<feature type="binding site" evidence="7">
    <location>
        <position position="269"/>
    </location>
    <ligand>
        <name>carbamoyl phosphate</name>
        <dbReference type="ChEBI" id="CHEBI:58228"/>
    </ligand>
</feature>
<accession>A0ABM9MW07</accession>
<dbReference type="PANTHER" id="PTHR45753:SF6">
    <property type="entry name" value="ASPARTATE CARBAMOYLTRANSFERASE"/>
    <property type="match status" value="1"/>
</dbReference>
<evidence type="ECO:0000313" key="10">
    <source>
        <dbReference type="EMBL" id="CAK1244042.1"/>
    </source>
</evidence>
<evidence type="ECO:0000256" key="3">
    <source>
        <dbReference type="ARBA" id="ARBA00022679"/>
    </source>
</evidence>
<feature type="binding site" evidence="7">
    <location>
        <position position="270"/>
    </location>
    <ligand>
        <name>carbamoyl phosphate</name>
        <dbReference type="ChEBI" id="CHEBI:58228"/>
    </ligand>
</feature>
<dbReference type="EC" id="2.1.3.2" evidence="7"/>
<dbReference type="Proteomes" id="UP001314261">
    <property type="component" value="Unassembled WGS sequence"/>
</dbReference>
<evidence type="ECO:0000313" key="11">
    <source>
        <dbReference type="Proteomes" id="UP001314261"/>
    </source>
</evidence>
<dbReference type="Pfam" id="PF02729">
    <property type="entry name" value="OTCace_N"/>
    <property type="match status" value="1"/>
</dbReference>
<comment type="pathway">
    <text evidence="1 7">Pyrimidine metabolism; UMP biosynthesis via de novo pathway; (S)-dihydroorotate from bicarbonate: step 2/3.</text>
</comment>
<evidence type="ECO:0000256" key="5">
    <source>
        <dbReference type="ARBA" id="ARBA00043884"/>
    </source>
</evidence>
<dbReference type="PROSITE" id="PS00097">
    <property type="entry name" value="CARBAMOYLTRANSFERASE"/>
    <property type="match status" value="1"/>
</dbReference>
<feature type="binding site" evidence="7">
    <location>
        <position position="144"/>
    </location>
    <ligand>
        <name>carbamoyl phosphate</name>
        <dbReference type="ChEBI" id="CHEBI:58228"/>
    </ligand>
</feature>
<evidence type="ECO:0000259" key="9">
    <source>
        <dbReference type="Pfam" id="PF02729"/>
    </source>
</evidence>
<feature type="binding site" evidence="7">
    <location>
        <position position="89"/>
    </location>
    <ligand>
        <name>L-aspartate</name>
        <dbReference type="ChEBI" id="CHEBI:29991"/>
    </ligand>
</feature>